<evidence type="ECO:0000256" key="1">
    <source>
        <dbReference type="ARBA" id="ARBA00022679"/>
    </source>
</evidence>
<dbReference type="InterPro" id="IPR037143">
    <property type="entry name" value="4-PPantetheinyl_Trfase_dom_sf"/>
</dbReference>
<reference evidence="6" key="1">
    <citation type="submission" date="2022-10" db="EMBL/GenBank/DDBJ databases">
        <title>The complete genomes of actinobacterial strains from the NBC collection.</title>
        <authorList>
            <person name="Joergensen T.S."/>
            <person name="Alvarez Arevalo M."/>
            <person name="Sterndorff E.B."/>
            <person name="Faurdal D."/>
            <person name="Vuksanovic O."/>
            <person name="Mourched A.-S."/>
            <person name="Charusanti P."/>
            <person name="Shaw S."/>
            <person name="Blin K."/>
            <person name="Weber T."/>
        </authorList>
    </citation>
    <scope>NUCLEOTIDE SEQUENCE</scope>
    <source>
        <strain evidence="6">NBC_00003</strain>
    </source>
</reference>
<dbReference type="GO" id="GO:0008897">
    <property type="term" value="F:holo-[acyl-carrier-protein] synthase activity"/>
    <property type="evidence" value="ECO:0007669"/>
    <property type="project" value="InterPro"/>
</dbReference>
<dbReference type="GO" id="GO:0009366">
    <property type="term" value="C:enterobactin synthetase complex"/>
    <property type="evidence" value="ECO:0007669"/>
    <property type="project" value="InterPro"/>
</dbReference>
<dbReference type="PRINTS" id="PR01399">
    <property type="entry name" value="ENTSNTHTASED"/>
</dbReference>
<feature type="domain" description="4'-phosphopantetheinyl transferase" evidence="4">
    <location>
        <begin position="83"/>
        <end position="160"/>
    </location>
</feature>
<dbReference type="InterPro" id="IPR003542">
    <property type="entry name" value="Enbac_synth_compD-like"/>
</dbReference>
<keyword evidence="1 6" id="KW-0808">Transferase</keyword>
<feature type="binding site" evidence="3">
    <location>
        <position position="88"/>
    </location>
    <ligand>
        <name>Mg(2+)</name>
        <dbReference type="ChEBI" id="CHEBI:18420"/>
    </ligand>
</feature>
<evidence type="ECO:0000259" key="5">
    <source>
        <dbReference type="Pfam" id="PF17837"/>
    </source>
</evidence>
<evidence type="ECO:0000259" key="4">
    <source>
        <dbReference type="Pfam" id="PF01648"/>
    </source>
</evidence>
<organism evidence="6">
    <name type="scientific">Streptomyces sp. NBC_00003</name>
    <dbReference type="NCBI Taxonomy" id="2903608"/>
    <lineage>
        <taxon>Bacteria</taxon>
        <taxon>Bacillati</taxon>
        <taxon>Actinomycetota</taxon>
        <taxon>Actinomycetes</taxon>
        <taxon>Kitasatosporales</taxon>
        <taxon>Streptomycetaceae</taxon>
        <taxon>Streptomyces</taxon>
    </lineage>
</organism>
<dbReference type="AlphaFoldDB" id="A0AAU2V6F8"/>
<feature type="binding site" evidence="2">
    <location>
        <position position="146"/>
    </location>
    <ligand>
        <name>CoA</name>
        <dbReference type="ChEBI" id="CHEBI:57287"/>
    </ligand>
</feature>
<dbReference type="SUPFAM" id="SSF56214">
    <property type="entry name" value="4'-phosphopantetheinyl transferase"/>
    <property type="match status" value="1"/>
</dbReference>
<dbReference type="Pfam" id="PF17837">
    <property type="entry name" value="4PPT_N"/>
    <property type="match status" value="1"/>
</dbReference>
<protein>
    <submittedName>
        <fullName evidence="6">4'-phosphopantetheinyl transferase superfamily protein</fullName>
    </submittedName>
</protein>
<dbReference type="Pfam" id="PF01648">
    <property type="entry name" value="ACPS"/>
    <property type="match status" value="1"/>
</dbReference>
<accession>A0AAU2V6F8</accession>
<dbReference type="EMBL" id="CP108318">
    <property type="protein sequence ID" value="WTW62581.1"/>
    <property type="molecule type" value="Genomic_DNA"/>
</dbReference>
<evidence type="ECO:0000256" key="2">
    <source>
        <dbReference type="PIRSR" id="PIRSR603542-1"/>
    </source>
</evidence>
<feature type="binding site" evidence="2">
    <location>
        <position position="29"/>
    </location>
    <ligand>
        <name>CoA</name>
        <dbReference type="ChEBI" id="CHEBI:57287"/>
    </ligand>
</feature>
<evidence type="ECO:0000313" key="6">
    <source>
        <dbReference type="EMBL" id="WTW62581.1"/>
    </source>
</evidence>
<evidence type="ECO:0000256" key="3">
    <source>
        <dbReference type="PIRSR" id="PIRSR603542-2"/>
    </source>
</evidence>
<feature type="binding site" evidence="3">
    <location>
        <position position="89"/>
    </location>
    <ligand>
        <name>Mg(2+)</name>
        <dbReference type="ChEBI" id="CHEBI:18420"/>
    </ligand>
</feature>
<proteinExistence type="predicted"/>
<dbReference type="InterPro" id="IPR008278">
    <property type="entry name" value="4-PPantetheinyl_Trfase_dom"/>
</dbReference>
<dbReference type="PANTHER" id="PTHR38096">
    <property type="entry name" value="ENTEROBACTIN SYNTHASE COMPONENT D"/>
    <property type="match status" value="1"/>
</dbReference>
<keyword evidence="3" id="KW-0479">Metal-binding</keyword>
<dbReference type="GO" id="GO:0005886">
    <property type="term" value="C:plasma membrane"/>
    <property type="evidence" value="ECO:0007669"/>
    <property type="project" value="TreeGrafter"/>
</dbReference>
<feature type="binding site" evidence="2">
    <location>
        <begin position="65"/>
        <end position="66"/>
    </location>
    <ligand>
        <name>CoA</name>
        <dbReference type="ChEBI" id="CHEBI:57287"/>
    </ligand>
</feature>
<feature type="binding site" evidence="2">
    <location>
        <position position="136"/>
    </location>
    <ligand>
        <name>CoA</name>
        <dbReference type="ChEBI" id="CHEBI:57287"/>
    </ligand>
</feature>
<dbReference type="PANTHER" id="PTHR38096:SF1">
    <property type="entry name" value="ENTEROBACTIN SYNTHASE COMPONENT D"/>
    <property type="match status" value="1"/>
</dbReference>
<feature type="domain" description="4'-phosphopantetheinyl transferase N-terminal" evidence="5">
    <location>
        <begin position="16"/>
        <end position="76"/>
    </location>
</feature>
<name>A0AAU2V6F8_9ACTN</name>
<feature type="binding site" evidence="2">
    <location>
        <position position="87"/>
    </location>
    <ligand>
        <name>CoA</name>
        <dbReference type="ChEBI" id="CHEBI:57287"/>
    </ligand>
</feature>
<keyword evidence="3" id="KW-0460">Magnesium</keyword>
<sequence length="203" mass="21609">MSPTVLLPAEAAHAVRFGPKRLHEFAAVRVRARAALARLGIPAVPLLPGPRGAPGWPGGVVGSMTHCAGYHAAVVARGTKAASIGIDAEATGPLPDGVLRAITLPAERTMLEELALQDRSMSWERLLFSAKESVFKAWYPLTGRELGFQQAVVTVLPATRSFQARLLVPGPVVGGRRHEVFSGRWTCRSAVLATAVVVPARER</sequence>
<feature type="binding site" evidence="2">
    <location>
        <position position="132"/>
    </location>
    <ligand>
        <name>CoA</name>
        <dbReference type="ChEBI" id="CHEBI:57287"/>
    </ligand>
</feature>
<feature type="binding site" evidence="2">
    <location>
        <position position="21"/>
    </location>
    <ligand>
        <name>CoA</name>
        <dbReference type="ChEBI" id="CHEBI:57287"/>
    </ligand>
</feature>
<feature type="binding site" evidence="3">
    <location>
        <position position="87"/>
    </location>
    <ligand>
        <name>Mg(2+)</name>
        <dbReference type="ChEBI" id="CHEBI:18420"/>
    </ligand>
</feature>
<gene>
    <name evidence="6" type="ORF">OG549_19050</name>
</gene>
<dbReference type="GO" id="GO:0000287">
    <property type="term" value="F:magnesium ion binding"/>
    <property type="evidence" value="ECO:0007669"/>
    <property type="project" value="InterPro"/>
</dbReference>
<comment type="cofactor">
    <cofactor evidence="3">
        <name>Mg(2+)</name>
        <dbReference type="ChEBI" id="CHEBI:18420"/>
    </cofactor>
</comment>
<dbReference type="InterPro" id="IPR041354">
    <property type="entry name" value="4PPT_N"/>
</dbReference>
<dbReference type="GO" id="GO:0009239">
    <property type="term" value="P:enterobactin biosynthetic process"/>
    <property type="evidence" value="ECO:0007669"/>
    <property type="project" value="InterPro"/>
</dbReference>